<sequence>MESTATGEISGYCDLPGGQNVGFTQDIDAAIFTAGQMYLFKDAWCVAGTPTSPQSVSFGLCEGISALWGLGYPYALGIQAATVLNDNVSFFRGDGWVMYNGSTGTLESLWPGVTDLDFGHDLDAVLSAPWGLLQS</sequence>
<reference evidence="1" key="1">
    <citation type="submission" date="2022-11" db="EMBL/GenBank/DDBJ databases">
        <title>Minimal conservation of predation-associated metabolite biosynthetic gene clusters underscores biosynthetic potential of Myxococcota including descriptions for ten novel species: Archangium lansinium sp. nov., Myxococcus landrumus sp. nov., Nannocystis bai.</title>
        <authorList>
            <person name="Ahearne A."/>
            <person name="Stevens C."/>
            <person name="Dowd S."/>
        </authorList>
    </citation>
    <scope>NUCLEOTIDE SEQUENCE</scope>
    <source>
        <strain evidence="1">Fl3</strain>
    </source>
</reference>
<keyword evidence="2" id="KW-1185">Reference proteome</keyword>
<gene>
    <name evidence="1" type="ORF">O0S08_31790</name>
</gene>
<evidence type="ECO:0000313" key="1">
    <source>
        <dbReference type="EMBL" id="WAS90794.1"/>
    </source>
</evidence>
<evidence type="ECO:0000313" key="2">
    <source>
        <dbReference type="Proteomes" id="UP001164459"/>
    </source>
</evidence>
<dbReference type="EMBL" id="CP114040">
    <property type="protein sequence ID" value="WAS90794.1"/>
    <property type="molecule type" value="Genomic_DNA"/>
</dbReference>
<dbReference type="InterPro" id="IPR036375">
    <property type="entry name" value="Hemopexin-like_dom_sf"/>
</dbReference>
<accession>A0ABY7GV02</accession>
<protein>
    <submittedName>
        <fullName evidence="1">Uncharacterized protein</fullName>
    </submittedName>
</protein>
<dbReference type="Gene3D" id="2.110.10.10">
    <property type="entry name" value="Hemopexin-like domain"/>
    <property type="match status" value="1"/>
</dbReference>
<dbReference type="Proteomes" id="UP001164459">
    <property type="component" value="Chromosome"/>
</dbReference>
<dbReference type="RefSeq" id="WP_269033121.1">
    <property type="nucleotide sequence ID" value="NZ_CP114040.1"/>
</dbReference>
<organism evidence="1 2">
    <name type="scientific">Nannocystis punicea</name>
    <dbReference type="NCBI Taxonomy" id="2995304"/>
    <lineage>
        <taxon>Bacteria</taxon>
        <taxon>Pseudomonadati</taxon>
        <taxon>Myxococcota</taxon>
        <taxon>Polyangia</taxon>
        <taxon>Nannocystales</taxon>
        <taxon>Nannocystaceae</taxon>
        <taxon>Nannocystis</taxon>
    </lineage>
</organism>
<dbReference type="SUPFAM" id="SSF50923">
    <property type="entry name" value="Hemopexin-like domain"/>
    <property type="match status" value="1"/>
</dbReference>
<name>A0ABY7GV02_9BACT</name>
<proteinExistence type="predicted"/>